<dbReference type="PANTHER" id="PTHR35569:SF1">
    <property type="entry name" value="CYANAMIDE HYDRATASE DDI2-RELATED"/>
    <property type="match status" value="1"/>
</dbReference>
<protein>
    <submittedName>
        <fullName evidence="2">HD domain-containing protein</fullName>
    </submittedName>
</protein>
<sequence length="216" mass="24130">MAIHTPKTVAGIKIPDSTIASQATELLLQHGTEFLYNHSLRSFVFASLNGVQKKVKYDPEILYVSATFHDLGLMPHYSSADKRFEVDGANAARDFLRSHGLSQQVLQLVWDAIALHTSPGIAEHKEAEVALLNYGVALDVVGRGFDQLSEKDRDDIVKQFPRTGFKNKVIPIFFEGFKHKVGTTYGSINADICAFMIPNFQRKDFCESILNSPWSE</sequence>
<dbReference type="SUPFAM" id="SSF109604">
    <property type="entry name" value="HD-domain/PDEase-like"/>
    <property type="match status" value="1"/>
</dbReference>
<dbReference type="Pfam" id="PF01966">
    <property type="entry name" value="HD"/>
    <property type="match status" value="1"/>
</dbReference>
<reference evidence="2 3" key="1">
    <citation type="submission" date="2021-05" db="EMBL/GenBank/DDBJ databases">
        <title>A Polyphasic approach of four new species of the genus Ohtaekwangia: Ohtaekwangia histidinii sp. nov., Ohtaekwangia cretensis sp. nov., Ohtaekwangia indiensis sp. nov., Ohtaekwangia reichenbachii sp. nov. from diverse environment.</title>
        <authorList>
            <person name="Octaviana S."/>
        </authorList>
    </citation>
    <scope>NUCLEOTIDE SEQUENCE [LARGE SCALE GENOMIC DNA]</scope>
    <source>
        <strain evidence="2 3">PWU4</strain>
    </source>
</reference>
<dbReference type="AlphaFoldDB" id="A0AAP2DLA7"/>
<name>A0AAP2DLA7_9BACT</name>
<feature type="domain" description="HD" evidence="1">
    <location>
        <begin position="36"/>
        <end position="123"/>
    </location>
</feature>
<keyword evidence="3" id="KW-1185">Reference proteome</keyword>
<proteinExistence type="predicted"/>
<dbReference type="Proteomes" id="UP001319200">
    <property type="component" value="Unassembled WGS sequence"/>
</dbReference>
<gene>
    <name evidence="2" type="ORF">KK083_03865</name>
</gene>
<dbReference type="PANTHER" id="PTHR35569">
    <property type="entry name" value="CYANAMIDE HYDRATASE DDI2-RELATED"/>
    <property type="match status" value="1"/>
</dbReference>
<dbReference type="EMBL" id="JAHESF010000003">
    <property type="protein sequence ID" value="MBT1695999.1"/>
    <property type="molecule type" value="Genomic_DNA"/>
</dbReference>
<evidence type="ECO:0000313" key="2">
    <source>
        <dbReference type="EMBL" id="MBT1695999.1"/>
    </source>
</evidence>
<dbReference type="InterPro" id="IPR006674">
    <property type="entry name" value="HD_domain"/>
</dbReference>
<evidence type="ECO:0000313" key="3">
    <source>
        <dbReference type="Proteomes" id="UP001319200"/>
    </source>
</evidence>
<dbReference type="Gene3D" id="1.10.3210.10">
    <property type="entry name" value="Hypothetical protein af1432"/>
    <property type="match status" value="1"/>
</dbReference>
<comment type="caution">
    <text evidence="2">The sequence shown here is derived from an EMBL/GenBank/DDBJ whole genome shotgun (WGS) entry which is preliminary data.</text>
</comment>
<accession>A0AAP2DLA7</accession>
<evidence type="ECO:0000259" key="1">
    <source>
        <dbReference type="Pfam" id="PF01966"/>
    </source>
</evidence>
<organism evidence="2 3">
    <name type="scientific">Chryseosolibacter histidini</name>
    <dbReference type="NCBI Taxonomy" id="2782349"/>
    <lineage>
        <taxon>Bacteria</taxon>
        <taxon>Pseudomonadati</taxon>
        <taxon>Bacteroidota</taxon>
        <taxon>Cytophagia</taxon>
        <taxon>Cytophagales</taxon>
        <taxon>Chryseotaleaceae</taxon>
        <taxon>Chryseosolibacter</taxon>
    </lineage>
</organism>
<dbReference type="RefSeq" id="WP_254160875.1">
    <property type="nucleotide sequence ID" value="NZ_JAHESF010000003.1"/>
</dbReference>